<name>A0ABQ2U9W4_9PSEU</name>
<evidence type="ECO:0000313" key="8">
    <source>
        <dbReference type="EMBL" id="GGU15117.1"/>
    </source>
</evidence>
<dbReference type="Gene3D" id="1.10.150.130">
    <property type="match status" value="1"/>
</dbReference>
<dbReference type="InterPro" id="IPR050090">
    <property type="entry name" value="Tyrosine_recombinase_XerCD"/>
</dbReference>
<dbReference type="CDD" id="cd00397">
    <property type="entry name" value="DNA_BRE_C"/>
    <property type="match status" value="1"/>
</dbReference>
<evidence type="ECO:0000256" key="1">
    <source>
        <dbReference type="ARBA" id="ARBA00008857"/>
    </source>
</evidence>
<keyword evidence="9" id="KW-1185">Reference proteome</keyword>
<evidence type="ECO:0008006" key="10">
    <source>
        <dbReference type="Google" id="ProtNLM"/>
    </source>
</evidence>
<proteinExistence type="inferred from homology"/>
<evidence type="ECO:0000259" key="7">
    <source>
        <dbReference type="PROSITE" id="PS51900"/>
    </source>
</evidence>
<reference evidence="9" key="1">
    <citation type="journal article" date="2019" name="Int. J. Syst. Evol. Microbiol.">
        <title>The Global Catalogue of Microorganisms (GCM) 10K type strain sequencing project: providing services to taxonomists for standard genome sequencing and annotation.</title>
        <authorList>
            <consortium name="The Broad Institute Genomics Platform"/>
            <consortium name="The Broad Institute Genome Sequencing Center for Infectious Disease"/>
            <person name="Wu L."/>
            <person name="Ma J."/>
        </authorList>
    </citation>
    <scope>NUCLEOTIDE SEQUENCE [LARGE SCALE GENOMIC DNA]</scope>
    <source>
        <strain evidence="9">JCM 3296</strain>
    </source>
</reference>
<accession>A0ABQ2U9W4</accession>
<feature type="compositionally biased region" description="Polar residues" evidence="5">
    <location>
        <begin position="152"/>
        <end position="163"/>
    </location>
</feature>
<dbReference type="SUPFAM" id="SSF56349">
    <property type="entry name" value="DNA breaking-rejoining enzymes"/>
    <property type="match status" value="1"/>
</dbReference>
<dbReference type="InterPro" id="IPR011010">
    <property type="entry name" value="DNA_brk_join_enz"/>
</dbReference>
<dbReference type="PROSITE" id="PS51898">
    <property type="entry name" value="TYR_RECOMBINASE"/>
    <property type="match status" value="1"/>
</dbReference>
<dbReference type="Gene3D" id="1.10.443.10">
    <property type="entry name" value="Intergrase catalytic core"/>
    <property type="match status" value="1"/>
</dbReference>
<gene>
    <name evidence="8" type="ORF">GCM10010178_03270</name>
</gene>
<dbReference type="PANTHER" id="PTHR30349:SF41">
    <property type="entry name" value="INTEGRASE_RECOMBINASE PROTEIN MJ0367-RELATED"/>
    <property type="match status" value="1"/>
</dbReference>
<protein>
    <recommendedName>
        <fullName evidence="10">Site-specific recombinase XerD</fullName>
    </recommendedName>
</protein>
<keyword evidence="3" id="KW-0233">DNA recombination</keyword>
<dbReference type="RefSeq" id="WP_189251694.1">
    <property type="nucleotide sequence ID" value="NZ_BMRE01000001.1"/>
</dbReference>
<feature type="domain" description="Core-binding (CB)" evidence="7">
    <location>
        <begin position="29"/>
        <end position="120"/>
    </location>
</feature>
<dbReference type="Pfam" id="PF00589">
    <property type="entry name" value="Phage_integrase"/>
    <property type="match status" value="1"/>
</dbReference>
<evidence type="ECO:0000259" key="6">
    <source>
        <dbReference type="PROSITE" id="PS51898"/>
    </source>
</evidence>
<organism evidence="8 9">
    <name type="scientific">Lentzea flava</name>
    <dbReference type="NCBI Taxonomy" id="103732"/>
    <lineage>
        <taxon>Bacteria</taxon>
        <taxon>Bacillati</taxon>
        <taxon>Actinomycetota</taxon>
        <taxon>Actinomycetes</taxon>
        <taxon>Pseudonocardiales</taxon>
        <taxon>Pseudonocardiaceae</taxon>
        <taxon>Lentzea</taxon>
    </lineage>
</organism>
<dbReference type="InterPro" id="IPR013762">
    <property type="entry name" value="Integrase-like_cat_sf"/>
</dbReference>
<feature type="region of interest" description="Disordered" evidence="5">
    <location>
        <begin position="127"/>
        <end position="163"/>
    </location>
</feature>
<evidence type="ECO:0000313" key="9">
    <source>
        <dbReference type="Proteomes" id="UP000649573"/>
    </source>
</evidence>
<dbReference type="EMBL" id="BMRE01000001">
    <property type="protein sequence ID" value="GGU15117.1"/>
    <property type="molecule type" value="Genomic_DNA"/>
</dbReference>
<evidence type="ECO:0000256" key="3">
    <source>
        <dbReference type="ARBA" id="ARBA00023172"/>
    </source>
</evidence>
<evidence type="ECO:0000256" key="5">
    <source>
        <dbReference type="SAM" id="MobiDB-lite"/>
    </source>
</evidence>
<comment type="similarity">
    <text evidence="1">Belongs to the 'phage' integrase family.</text>
</comment>
<feature type="domain" description="Tyr recombinase" evidence="6">
    <location>
        <begin position="143"/>
        <end position="326"/>
    </location>
</feature>
<dbReference type="InterPro" id="IPR002104">
    <property type="entry name" value="Integrase_catalytic"/>
</dbReference>
<sequence length="376" mass="41934">MTGAPTQAELDAARLVLDRMGVTAEDLLNSVKPPAPTFAEYIPVVATAVGDGTRRAYSPYWNRVLEQWADISLSDRTPTDIQRLVQHIKANLTVRRNTRNGNSAAEHLIAALRCLYRHAVNDELIDERSNPAAKVPKPRRQPSNRRALSGKQMDQLNDVVSTTGNDPQLDSLIIRFHTETAARRGGALALRPRDLDEEQCMVHLREKGETSRWQPVSPTLMWHLLQHVEQRGAPMNGRLFRYADGRPITYHRYDNLWSRVGENLAWAGKQGVSTHWLRYTTLTWVERHFGYAVARAYAGHNDTNTDAGSTTTYVRATLEEIATALAALTAAAARSWKTKSGASSKEPARWSVPLCQFHSATRSGCSGSGRRELSSM</sequence>
<dbReference type="InterPro" id="IPR010998">
    <property type="entry name" value="Integrase_recombinase_N"/>
</dbReference>
<evidence type="ECO:0000256" key="2">
    <source>
        <dbReference type="ARBA" id="ARBA00023125"/>
    </source>
</evidence>
<keyword evidence="2 4" id="KW-0238">DNA-binding</keyword>
<dbReference type="PANTHER" id="PTHR30349">
    <property type="entry name" value="PHAGE INTEGRASE-RELATED"/>
    <property type="match status" value="1"/>
</dbReference>
<comment type="caution">
    <text evidence="8">The sequence shown here is derived from an EMBL/GenBank/DDBJ whole genome shotgun (WGS) entry which is preliminary data.</text>
</comment>
<dbReference type="PROSITE" id="PS51900">
    <property type="entry name" value="CB"/>
    <property type="match status" value="1"/>
</dbReference>
<dbReference type="Proteomes" id="UP000649573">
    <property type="component" value="Unassembled WGS sequence"/>
</dbReference>
<dbReference type="InterPro" id="IPR044068">
    <property type="entry name" value="CB"/>
</dbReference>
<evidence type="ECO:0000256" key="4">
    <source>
        <dbReference type="PROSITE-ProRule" id="PRU01248"/>
    </source>
</evidence>